<proteinExistence type="predicted"/>
<feature type="non-terminal residue" evidence="2">
    <location>
        <position position="1"/>
    </location>
</feature>
<reference evidence="2" key="1">
    <citation type="submission" date="2020-02" db="EMBL/GenBank/DDBJ databases">
        <authorList>
            <person name="Meier V. D."/>
        </authorList>
    </citation>
    <scope>NUCLEOTIDE SEQUENCE</scope>
    <source>
        <strain evidence="2">AVDCRST_MAG27</strain>
    </source>
</reference>
<accession>A0A6J4JKM8</accession>
<feature type="compositionally biased region" description="Low complexity" evidence="1">
    <location>
        <begin position="79"/>
        <end position="91"/>
    </location>
</feature>
<sequence>EAPRRPRPAAAGRSLGAVAGLAAEAAGRAAAPRQGDGPRLRPPCPGRAGDAVRHARRPGRCLQCQAAGRGAGRRRFPRGARQPPRRGLPAGVPRLDVRQCAGRQHARAPGLRPPGPRLQI</sequence>
<feature type="compositionally biased region" description="Pro residues" evidence="1">
    <location>
        <begin position="111"/>
        <end position="120"/>
    </location>
</feature>
<feature type="non-terminal residue" evidence="2">
    <location>
        <position position="120"/>
    </location>
</feature>
<feature type="region of interest" description="Disordered" evidence="1">
    <location>
        <begin position="23"/>
        <end position="52"/>
    </location>
</feature>
<feature type="region of interest" description="Disordered" evidence="1">
    <location>
        <begin position="66"/>
        <end position="120"/>
    </location>
</feature>
<evidence type="ECO:0000256" key="1">
    <source>
        <dbReference type="SAM" id="MobiDB-lite"/>
    </source>
</evidence>
<gene>
    <name evidence="2" type="ORF">AVDCRST_MAG27-3799</name>
</gene>
<organism evidence="2">
    <name type="scientific">uncultured Craurococcus sp</name>
    <dbReference type="NCBI Taxonomy" id="1135998"/>
    <lineage>
        <taxon>Bacteria</taxon>
        <taxon>Pseudomonadati</taxon>
        <taxon>Pseudomonadota</taxon>
        <taxon>Alphaproteobacteria</taxon>
        <taxon>Acetobacterales</taxon>
        <taxon>Acetobacteraceae</taxon>
        <taxon>Craurococcus</taxon>
        <taxon>environmental samples</taxon>
    </lineage>
</organism>
<evidence type="ECO:0000313" key="2">
    <source>
        <dbReference type="EMBL" id="CAA9280964.1"/>
    </source>
</evidence>
<name>A0A6J4JKM8_9PROT</name>
<dbReference type="EMBL" id="CADCTD010000167">
    <property type="protein sequence ID" value="CAA9280964.1"/>
    <property type="molecule type" value="Genomic_DNA"/>
</dbReference>
<protein>
    <submittedName>
        <fullName evidence="2">Uncharacterized protein</fullName>
    </submittedName>
</protein>
<dbReference type="AlphaFoldDB" id="A0A6J4JKM8"/>